<dbReference type="SUPFAM" id="SSF52833">
    <property type="entry name" value="Thioredoxin-like"/>
    <property type="match status" value="1"/>
</dbReference>
<sequence>MLTFYMTPGSCTTGVHILLEECEALFSVELVNLMTGDQNSESFRALNPKGSIPMLKLDSGEILTEFEAIACWLAWSHPRARLISEKPLAAARTVELMAYAVNNLHMQAFARIFTPERFVAGSSDLESVKAEGRRRVVEAFDLLALQLPGSGYACGDFSIADAALFYVEFWADRSDIPLPAVVRSHFELMLQRPCVRQVLMEEGYRL</sequence>
<organism evidence="2 3">
    <name type="scientific">Marinobacterium lutimaris</name>
    <dbReference type="NCBI Taxonomy" id="568106"/>
    <lineage>
        <taxon>Bacteria</taxon>
        <taxon>Pseudomonadati</taxon>
        <taxon>Pseudomonadota</taxon>
        <taxon>Gammaproteobacteria</taxon>
        <taxon>Oceanospirillales</taxon>
        <taxon>Oceanospirillaceae</taxon>
        <taxon>Marinobacterium</taxon>
    </lineage>
</organism>
<feature type="domain" description="GST N-terminal" evidence="1">
    <location>
        <begin position="1"/>
        <end position="81"/>
    </location>
</feature>
<dbReference type="EMBL" id="FNVQ01000001">
    <property type="protein sequence ID" value="SEF84236.1"/>
    <property type="molecule type" value="Genomic_DNA"/>
</dbReference>
<dbReference type="Proteomes" id="UP000236745">
    <property type="component" value="Unassembled WGS sequence"/>
</dbReference>
<evidence type="ECO:0000313" key="3">
    <source>
        <dbReference type="Proteomes" id="UP000236745"/>
    </source>
</evidence>
<dbReference type="OrthoDB" id="5740960at2"/>
<dbReference type="SUPFAM" id="SSF47616">
    <property type="entry name" value="GST C-terminal domain-like"/>
    <property type="match status" value="1"/>
</dbReference>
<dbReference type="CDD" id="cd03057">
    <property type="entry name" value="GST_N_Beta"/>
    <property type="match status" value="1"/>
</dbReference>
<gene>
    <name evidence="2" type="ORF">SAMN05444390_101672</name>
</gene>
<dbReference type="PROSITE" id="PS50404">
    <property type="entry name" value="GST_NTER"/>
    <property type="match status" value="1"/>
</dbReference>
<dbReference type="InterPro" id="IPR040079">
    <property type="entry name" value="Glutathione_S-Trfase"/>
</dbReference>
<dbReference type="Pfam" id="PF13410">
    <property type="entry name" value="GST_C_2"/>
    <property type="match status" value="1"/>
</dbReference>
<dbReference type="AlphaFoldDB" id="A0A1H5VAT4"/>
<dbReference type="SFLD" id="SFLDS00019">
    <property type="entry name" value="Glutathione_Transferase_(cytos"/>
    <property type="match status" value="1"/>
</dbReference>
<dbReference type="Gene3D" id="1.20.1050.10">
    <property type="match status" value="1"/>
</dbReference>
<dbReference type="RefSeq" id="WP_104001640.1">
    <property type="nucleotide sequence ID" value="NZ_FNVQ01000001.1"/>
</dbReference>
<dbReference type="Gene3D" id="3.40.30.10">
    <property type="entry name" value="Glutaredoxin"/>
    <property type="match status" value="1"/>
</dbReference>
<dbReference type="Pfam" id="PF13409">
    <property type="entry name" value="GST_N_2"/>
    <property type="match status" value="1"/>
</dbReference>
<keyword evidence="2" id="KW-0808">Transferase</keyword>
<dbReference type="InterPro" id="IPR036282">
    <property type="entry name" value="Glutathione-S-Trfase_C_sf"/>
</dbReference>
<reference evidence="2 3" key="1">
    <citation type="submission" date="2016-10" db="EMBL/GenBank/DDBJ databases">
        <authorList>
            <person name="de Groot N.N."/>
        </authorList>
    </citation>
    <scope>NUCLEOTIDE SEQUENCE [LARGE SCALE GENOMIC DNA]</scope>
    <source>
        <strain evidence="2 3">DSM 22012</strain>
    </source>
</reference>
<dbReference type="InterPro" id="IPR036249">
    <property type="entry name" value="Thioredoxin-like_sf"/>
</dbReference>
<evidence type="ECO:0000313" key="2">
    <source>
        <dbReference type="EMBL" id="SEF84236.1"/>
    </source>
</evidence>
<dbReference type="InterPro" id="IPR004045">
    <property type="entry name" value="Glutathione_S-Trfase_N"/>
</dbReference>
<protein>
    <submittedName>
        <fullName evidence="2">Glutathione S-transferase</fullName>
    </submittedName>
</protein>
<accession>A0A1H5VAT4</accession>
<dbReference type="PANTHER" id="PTHR44051">
    <property type="entry name" value="GLUTATHIONE S-TRANSFERASE-RELATED"/>
    <property type="match status" value="1"/>
</dbReference>
<dbReference type="SFLD" id="SFLDG00358">
    <property type="entry name" value="Main_(cytGST)"/>
    <property type="match status" value="1"/>
</dbReference>
<dbReference type="GO" id="GO:0016740">
    <property type="term" value="F:transferase activity"/>
    <property type="evidence" value="ECO:0007669"/>
    <property type="project" value="UniProtKB-KW"/>
</dbReference>
<name>A0A1H5VAT4_9GAMM</name>
<keyword evidence="3" id="KW-1185">Reference proteome</keyword>
<dbReference type="PANTHER" id="PTHR44051:SF8">
    <property type="entry name" value="GLUTATHIONE S-TRANSFERASE GSTA"/>
    <property type="match status" value="1"/>
</dbReference>
<proteinExistence type="predicted"/>
<evidence type="ECO:0000259" key="1">
    <source>
        <dbReference type="PROSITE" id="PS50404"/>
    </source>
</evidence>